<feature type="compositionally biased region" description="Low complexity" evidence="6">
    <location>
        <begin position="26"/>
        <end position="45"/>
    </location>
</feature>
<dbReference type="PROSITE" id="PS50600">
    <property type="entry name" value="ULP_PROTEASE"/>
    <property type="match status" value="1"/>
</dbReference>
<dbReference type="PANTHER" id="PTHR12606">
    <property type="entry name" value="SENTRIN/SUMO-SPECIFIC PROTEASE"/>
    <property type="match status" value="1"/>
</dbReference>
<proteinExistence type="inferred from homology"/>
<feature type="compositionally biased region" description="Acidic residues" evidence="6">
    <location>
        <begin position="128"/>
        <end position="138"/>
    </location>
</feature>
<keyword evidence="4" id="KW-0788">Thiol protease</keyword>
<feature type="region of interest" description="Disordered" evidence="6">
    <location>
        <begin position="1"/>
        <end position="52"/>
    </location>
</feature>
<feature type="compositionally biased region" description="Low complexity" evidence="6">
    <location>
        <begin position="305"/>
        <end position="321"/>
    </location>
</feature>
<organism evidence="8 9">
    <name type="scientific">Kwoniella europaea PYCC6329</name>
    <dbReference type="NCBI Taxonomy" id="1423913"/>
    <lineage>
        <taxon>Eukaryota</taxon>
        <taxon>Fungi</taxon>
        <taxon>Dikarya</taxon>
        <taxon>Basidiomycota</taxon>
        <taxon>Agaricomycotina</taxon>
        <taxon>Tremellomycetes</taxon>
        <taxon>Tremellales</taxon>
        <taxon>Cryptococcaceae</taxon>
        <taxon>Kwoniella</taxon>
    </lineage>
</organism>
<evidence type="ECO:0000256" key="5">
    <source>
        <dbReference type="SAM" id="Coils"/>
    </source>
</evidence>
<dbReference type="AlphaFoldDB" id="A0AAX4KHC7"/>
<keyword evidence="9" id="KW-1185">Reference proteome</keyword>
<evidence type="ECO:0000313" key="9">
    <source>
        <dbReference type="Proteomes" id="UP001358614"/>
    </source>
</evidence>
<dbReference type="GO" id="GO:0016929">
    <property type="term" value="F:deSUMOylase activity"/>
    <property type="evidence" value="ECO:0007669"/>
    <property type="project" value="TreeGrafter"/>
</dbReference>
<dbReference type="GeneID" id="91102853"/>
<reference evidence="8 9" key="1">
    <citation type="submission" date="2024-01" db="EMBL/GenBank/DDBJ databases">
        <title>Comparative genomics of Cryptococcus and Kwoniella reveals pathogenesis evolution and contrasting modes of karyotype evolution via chromosome fusion or intercentromeric recombination.</title>
        <authorList>
            <person name="Coelho M.A."/>
            <person name="David-Palma M."/>
            <person name="Shea T."/>
            <person name="Bowers K."/>
            <person name="McGinley-Smith S."/>
            <person name="Mohammad A.W."/>
            <person name="Gnirke A."/>
            <person name="Yurkov A.M."/>
            <person name="Nowrousian M."/>
            <person name="Sun S."/>
            <person name="Cuomo C.A."/>
            <person name="Heitman J."/>
        </authorList>
    </citation>
    <scope>NUCLEOTIDE SEQUENCE [LARGE SCALE GENOMIC DNA]</scope>
    <source>
        <strain evidence="8 9">PYCC6329</strain>
    </source>
</reference>
<keyword evidence="3" id="KW-0378">Hydrolase</keyword>
<feature type="region of interest" description="Disordered" evidence="6">
    <location>
        <begin position="69"/>
        <end position="332"/>
    </location>
</feature>
<evidence type="ECO:0000259" key="7">
    <source>
        <dbReference type="PROSITE" id="PS50600"/>
    </source>
</evidence>
<dbReference type="GO" id="GO:0005634">
    <property type="term" value="C:nucleus"/>
    <property type="evidence" value="ECO:0007669"/>
    <property type="project" value="TreeGrafter"/>
</dbReference>
<dbReference type="EMBL" id="CP144089">
    <property type="protein sequence ID" value="WWD05966.1"/>
    <property type="molecule type" value="Genomic_DNA"/>
</dbReference>
<sequence length="726" mass="81474">MSRPAQKRRSSSVSYTDQPKKRRKSSPSSQKVIPHMSQRQSSSRSAPQKSQGFLDRLYNAVTSILPYNAPQSAQEVLKPDPNGSLAMLMSHNKPSSSQASSSSIDQIPNDDGDGDNAGSSAHPIDFSQFDDDDDEDAEVPSPSEGKRRSVSPKKTDTQNVPGPSRQKQNKNNLFPTKYNSSPNLFPVNFGASSQQESAQPLTTSYLPTPPDSQQQQQQQQKSEHDSTDYQPKQVSSLTQNQLDRHVPTPPDSQVIDTTSQTVPTSFNFSSGKRPESSFLQRKQPSRPDVTLDDNVHPRKGWEFRGPSPSSSTSGSTTSKGTTARKTPFKKKYKSNLRNEKDIAVQASLLSRLLAEIVRTSEKSGDKRSGAAARRVAKMLTGDLNGIGKASEYATKALTANGIPEIQAYKTMISMLAPRQITLEDKTSPQISSFSPLSQSKIARKAKAEALGLKEVFSFERALKELKKITEEEEAKEREIKEKLKKPKVPPKLKPEQEAKVSEHLNNPAFKARVSTAECESKSIRRLKNGTWLDDEIMNFYGALMVERANQVGTLKVHAFNSFFYQRISETGYSAVKRWTKKVDIFSKDLVIFPVNIGNMHWTACAINLAKKRIEYFDSMGDYGNHRADIFKRIRGYLNDEHQDKKKKPFDFSGWTNEFNENTPQQDNGSDCGVFSCQTLEMITRGRDLKEQSFEFASENMPFFRRLMVWEIGNGKLEKREWGNPKL</sequence>
<dbReference type="GO" id="GO:0016926">
    <property type="term" value="P:protein desumoylation"/>
    <property type="evidence" value="ECO:0007669"/>
    <property type="project" value="TreeGrafter"/>
</dbReference>
<evidence type="ECO:0000256" key="6">
    <source>
        <dbReference type="SAM" id="MobiDB-lite"/>
    </source>
</evidence>
<dbReference type="SUPFAM" id="SSF54001">
    <property type="entry name" value="Cysteine proteinases"/>
    <property type="match status" value="1"/>
</dbReference>
<dbReference type="Gene3D" id="3.40.395.10">
    <property type="entry name" value="Adenoviral Proteinase, Chain A"/>
    <property type="match status" value="1"/>
</dbReference>
<feature type="domain" description="Ubiquitin-like protease family profile" evidence="7">
    <location>
        <begin position="516"/>
        <end position="682"/>
    </location>
</feature>
<name>A0AAX4KHC7_9TREE</name>
<dbReference type="Pfam" id="PF02902">
    <property type="entry name" value="Peptidase_C48"/>
    <property type="match status" value="1"/>
</dbReference>
<protein>
    <recommendedName>
        <fullName evidence="7">Ubiquitin-like protease family profile domain-containing protein</fullName>
    </recommendedName>
</protein>
<dbReference type="InterPro" id="IPR003653">
    <property type="entry name" value="Peptidase_C48_C"/>
</dbReference>
<feature type="compositionally biased region" description="Polar residues" evidence="6">
    <location>
        <begin position="228"/>
        <end position="241"/>
    </location>
</feature>
<feature type="coiled-coil region" evidence="5">
    <location>
        <begin position="458"/>
        <end position="485"/>
    </location>
</feature>
<dbReference type="InterPro" id="IPR038765">
    <property type="entry name" value="Papain-like_cys_pep_sf"/>
</dbReference>
<dbReference type="FunFam" id="3.40.395.10:FF:000001">
    <property type="entry name" value="Sentrin-specific protease 1"/>
    <property type="match status" value="1"/>
</dbReference>
<dbReference type="GO" id="GO:0006508">
    <property type="term" value="P:proteolysis"/>
    <property type="evidence" value="ECO:0007669"/>
    <property type="project" value="UniProtKB-KW"/>
</dbReference>
<comment type="similarity">
    <text evidence="1">Belongs to the peptidase C48 family.</text>
</comment>
<dbReference type="GO" id="GO:0080090">
    <property type="term" value="P:regulation of primary metabolic process"/>
    <property type="evidence" value="ECO:0007669"/>
    <property type="project" value="UniProtKB-ARBA"/>
</dbReference>
<feature type="compositionally biased region" description="Polar residues" evidence="6">
    <location>
        <begin position="157"/>
        <end position="183"/>
    </location>
</feature>
<dbReference type="RefSeq" id="XP_066083933.1">
    <property type="nucleotide sequence ID" value="XM_066227836.1"/>
</dbReference>
<accession>A0AAX4KHC7</accession>
<evidence type="ECO:0000256" key="1">
    <source>
        <dbReference type="ARBA" id="ARBA00005234"/>
    </source>
</evidence>
<evidence type="ECO:0000313" key="8">
    <source>
        <dbReference type="EMBL" id="WWD05966.1"/>
    </source>
</evidence>
<gene>
    <name evidence="8" type="ORF">V865_004051</name>
</gene>
<feature type="compositionally biased region" description="Basic and acidic residues" evidence="6">
    <location>
        <begin position="293"/>
        <end position="302"/>
    </location>
</feature>
<feature type="compositionally biased region" description="Polar residues" evidence="6">
    <location>
        <begin position="254"/>
        <end position="270"/>
    </location>
</feature>
<dbReference type="GO" id="GO:0060255">
    <property type="term" value="P:regulation of macromolecule metabolic process"/>
    <property type="evidence" value="ECO:0007669"/>
    <property type="project" value="UniProtKB-ARBA"/>
</dbReference>
<dbReference type="Proteomes" id="UP001358614">
    <property type="component" value="Chromosome 1"/>
</dbReference>
<evidence type="ECO:0000256" key="4">
    <source>
        <dbReference type="ARBA" id="ARBA00022807"/>
    </source>
</evidence>
<feature type="compositionally biased region" description="Basic residues" evidence="6">
    <location>
        <begin position="1"/>
        <end position="10"/>
    </location>
</feature>
<feature type="compositionally biased region" description="Polar residues" evidence="6">
    <location>
        <begin position="190"/>
        <end position="206"/>
    </location>
</feature>
<keyword evidence="5" id="KW-0175">Coiled coil</keyword>
<keyword evidence="2" id="KW-0645">Protease</keyword>
<dbReference type="PANTHER" id="PTHR12606:SF141">
    <property type="entry name" value="GH15225P-RELATED"/>
    <property type="match status" value="1"/>
</dbReference>
<dbReference type="KEGG" id="ker:91102853"/>
<evidence type="ECO:0000256" key="2">
    <source>
        <dbReference type="ARBA" id="ARBA00022670"/>
    </source>
</evidence>
<evidence type="ECO:0000256" key="3">
    <source>
        <dbReference type="ARBA" id="ARBA00022801"/>
    </source>
</evidence>